<dbReference type="InterPro" id="IPR001245">
    <property type="entry name" value="Ser-Thr/Tyr_kinase_cat_dom"/>
</dbReference>
<gene>
    <name evidence="12" type="primary">LOC105057135</name>
</gene>
<evidence type="ECO:0000256" key="1">
    <source>
        <dbReference type="ARBA" id="ARBA00022614"/>
    </source>
</evidence>
<keyword evidence="11" id="KW-1185">Reference proteome</keyword>
<feature type="compositionally biased region" description="Low complexity" evidence="8">
    <location>
        <begin position="249"/>
        <end position="266"/>
    </location>
</feature>
<evidence type="ECO:0000256" key="9">
    <source>
        <dbReference type="SAM" id="SignalP"/>
    </source>
</evidence>
<evidence type="ECO:0000256" key="2">
    <source>
        <dbReference type="ARBA" id="ARBA00022692"/>
    </source>
</evidence>
<evidence type="ECO:0000313" key="11">
    <source>
        <dbReference type="Proteomes" id="UP000504607"/>
    </source>
</evidence>
<name>A0A6I9S5H4_ELAGV</name>
<dbReference type="InterPro" id="IPR000719">
    <property type="entry name" value="Prot_kinase_dom"/>
</dbReference>
<feature type="domain" description="Protein kinase" evidence="10">
    <location>
        <begin position="389"/>
        <end position="687"/>
    </location>
</feature>
<dbReference type="SUPFAM" id="SSF52058">
    <property type="entry name" value="L domain-like"/>
    <property type="match status" value="1"/>
</dbReference>
<evidence type="ECO:0000256" key="5">
    <source>
        <dbReference type="ARBA" id="ARBA00022989"/>
    </source>
</evidence>
<evidence type="ECO:0000259" key="10">
    <source>
        <dbReference type="PROSITE" id="PS50011"/>
    </source>
</evidence>
<comment type="subcellular location">
    <subcellularLocation>
        <location evidence="7">Endomembrane system</location>
        <topology evidence="7">Single-pass type I membrane protein</topology>
    </subcellularLocation>
</comment>
<dbReference type="Pfam" id="PF07714">
    <property type="entry name" value="PK_Tyr_Ser-Thr"/>
    <property type="match status" value="1"/>
</dbReference>
<dbReference type="RefSeq" id="XP_010937917.1">
    <property type="nucleotide sequence ID" value="XM_010939615.3"/>
</dbReference>
<dbReference type="GO" id="GO:0004672">
    <property type="term" value="F:protein kinase activity"/>
    <property type="evidence" value="ECO:0007669"/>
    <property type="project" value="InterPro"/>
</dbReference>
<feature type="signal peptide" evidence="9">
    <location>
        <begin position="1"/>
        <end position="28"/>
    </location>
</feature>
<evidence type="ECO:0000256" key="6">
    <source>
        <dbReference type="ARBA" id="ARBA00023136"/>
    </source>
</evidence>
<feature type="chain" id="PRO_5027065306" evidence="9">
    <location>
        <begin position="29"/>
        <end position="714"/>
    </location>
</feature>
<keyword evidence="5" id="KW-1133">Transmembrane helix</keyword>
<dbReference type="PROSITE" id="PS50011">
    <property type="entry name" value="PROTEIN_KINASE_DOM"/>
    <property type="match status" value="1"/>
</dbReference>
<dbReference type="GO" id="GO:0005524">
    <property type="term" value="F:ATP binding"/>
    <property type="evidence" value="ECO:0007669"/>
    <property type="project" value="InterPro"/>
</dbReference>
<dbReference type="FunFam" id="3.30.200.20:FF:000489">
    <property type="entry name" value="Inactive receptor-like serine/threonine-protein kinase"/>
    <property type="match status" value="1"/>
</dbReference>
<dbReference type="Gene3D" id="3.30.200.20">
    <property type="entry name" value="Phosphorylase Kinase, domain 1"/>
    <property type="match status" value="1"/>
</dbReference>
<dbReference type="InterPro" id="IPR032675">
    <property type="entry name" value="LRR_dom_sf"/>
</dbReference>
<dbReference type="Gene3D" id="1.10.510.10">
    <property type="entry name" value="Transferase(Phosphotransferase) domain 1"/>
    <property type="match status" value="1"/>
</dbReference>
<dbReference type="KEGG" id="egu:105057135"/>
<evidence type="ECO:0000256" key="7">
    <source>
        <dbReference type="ARBA" id="ARBA00046288"/>
    </source>
</evidence>
<dbReference type="OrthoDB" id="291737at2759"/>
<dbReference type="InterPro" id="IPR013210">
    <property type="entry name" value="LRR_N_plant-typ"/>
</dbReference>
<keyword evidence="4" id="KW-0677">Repeat</keyword>
<keyword evidence="2" id="KW-0812">Transmembrane</keyword>
<dbReference type="SUPFAM" id="SSF56112">
    <property type="entry name" value="Protein kinase-like (PK-like)"/>
    <property type="match status" value="1"/>
</dbReference>
<organism evidence="11 12">
    <name type="scientific">Elaeis guineensis var. tenera</name>
    <name type="common">Oil palm</name>
    <dbReference type="NCBI Taxonomy" id="51953"/>
    <lineage>
        <taxon>Eukaryota</taxon>
        <taxon>Viridiplantae</taxon>
        <taxon>Streptophyta</taxon>
        <taxon>Embryophyta</taxon>
        <taxon>Tracheophyta</taxon>
        <taxon>Spermatophyta</taxon>
        <taxon>Magnoliopsida</taxon>
        <taxon>Liliopsida</taxon>
        <taxon>Arecaceae</taxon>
        <taxon>Arecoideae</taxon>
        <taxon>Cocoseae</taxon>
        <taxon>Elaeidinae</taxon>
        <taxon>Elaeis</taxon>
    </lineage>
</organism>
<feature type="compositionally biased region" description="Pro residues" evidence="8">
    <location>
        <begin position="305"/>
        <end position="319"/>
    </location>
</feature>
<protein>
    <submittedName>
        <fullName evidence="12">Inactive receptor-like serine/threonine-protein kinase At2g40270</fullName>
    </submittedName>
</protein>
<dbReference type="AlphaFoldDB" id="A0A6I9S5H4"/>
<evidence type="ECO:0000313" key="12">
    <source>
        <dbReference type="RefSeq" id="XP_010937917.1"/>
    </source>
</evidence>
<dbReference type="GeneID" id="105057135"/>
<dbReference type="PANTHER" id="PTHR46084:SF23">
    <property type="entry name" value="OS07G0693000 PROTEIN"/>
    <property type="match status" value="1"/>
</dbReference>
<keyword evidence="1" id="KW-0433">Leucine-rich repeat</keyword>
<evidence type="ECO:0000256" key="3">
    <source>
        <dbReference type="ARBA" id="ARBA00022729"/>
    </source>
</evidence>
<accession>A0A6I9S5H4</accession>
<keyword evidence="3 9" id="KW-0732">Signal</keyword>
<dbReference type="Pfam" id="PF00560">
    <property type="entry name" value="LRR_1"/>
    <property type="match status" value="1"/>
</dbReference>
<dbReference type="PANTHER" id="PTHR46084">
    <property type="entry name" value="PROTEIN MALE DISCOVERER 2"/>
    <property type="match status" value="1"/>
</dbReference>
<feature type="region of interest" description="Disordered" evidence="8">
    <location>
        <begin position="199"/>
        <end position="266"/>
    </location>
</feature>
<dbReference type="FunCoup" id="A0A6I9S5H4">
    <property type="interactions" value="16"/>
</dbReference>
<dbReference type="InterPro" id="IPR011009">
    <property type="entry name" value="Kinase-like_dom_sf"/>
</dbReference>
<dbReference type="Proteomes" id="UP000504607">
    <property type="component" value="Chromosome 14"/>
</dbReference>
<evidence type="ECO:0000256" key="8">
    <source>
        <dbReference type="SAM" id="MobiDB-lite"/>
    </source>
</evidence>
<dbReference type="InterPro" id="IPR001611">
    <property type="entry name" value="Leu-rich_rpt"/>
</dbReference>
<reference evidence="12" key="1">
    <citation type="submission" date="2025-08" db="UniProtKB">
        <authorList>
            <consortium name="RefSeq"/>
        </authorList>
    </citation>
    <scope>IDENTIFICATION</scope>
</reference>
<feature type="region of interest" description="Disordered" evidence="8">
    <location>
        <begin position="303"/>
        <end position="344"/>
    </location>
</feature>
<dbReference type="FunFam" id="3.80.10.10:FF:000400">
    <property type="entry name" value="Nuclear pore complex protein NUP107"/>
    <property type="match status" value="1"/>
</dbReference>
<proteinExistence type="predicted"/>
<dbReference type="GO" id="GO:0012505">
    <property type="term" value="C:endomembrane system"/>
    <property type="evidence" value="ECO:0007669"/>
    <property type="project" value="UniProtKB-SubCell"/>
</dbReference>
<dbReference type="Pfam" id="PF08263">
    <property type="entry name" value="LRRNT_2"/>
    <property type="match status" value="1"/>
</dbReference>
<keyword evidence="6" id="KW-0472">Membrane</keyword>
<dbReference type="Gene3D" id="3.80.10.10">
    <property type="entry name" value="Ribonuclease Inhibitor"/>
    <property type="match status" value="1"/>
</dbReference>
<evidence type="ECO:0000256" key="4">
    <source>
        <dbReference type="ARBA" id="ARBA00022737"/>
    </source>
</evidence>
<sequence>MERWRRLGMKSLPLVALLVWSTLDLCASINDEGRALLRFRERVELDPYGALADWNEKGAGDPCFWFGVRCSAGRVVALKLEDLGLKGTLAPELGKLIHMKFLILRNNSFCGIIPREVAQLQNLEVLDLGHNNFSGTLPSDLGNILSLKTLILRSNRFIGGTPGKFLKLNILPKLQIDENLLPLNRGSITRNVQNATIRKLKQIGSKDKKKQHKNGEIPSKVFSPLTPAPAPAHEGGQHKDGQNWAKDLASPASAPSPMSSKQQLPPFMSSFFPPSYPPGISPSPVTSTHSISFPPSSFSQFPALAPSPSPSPMIEPPSSIPEHQRNFDAALPSTSVPNPSPSMSPSPSAAVDTVKHAISWTIYVSIAGAVSFLLAISAAYVLCCRVNKVVTVKPWATGLSGQLQKAFVTGVPKLKRAELETACEGFSNIIGSLPDCMLYKGTLSSGVEIAVISSAITSAKHWSKQSESQFRKKIMTLSKVNHKNFVNLLGFCEEGQPFTRMMVFEYAPNGTLFEHLHIKEAGHLDWAMRLRVAMGIAYCLEHMHQLNPPFFLRNLDSTTIYLTDDYAAKISDLEFWNEAKGTEPVPGNSGSLAPLSDLRSIVYRFGIILLEILSGRLPFSDDGSLEYWAACYLNGEKPLKDMIDPSLVSFHEESVSALHEVIRSCTSPDPNEQPTMAEVARRLRDITAMPPDGATPKVSPLWWAELEIITLEAN</sequence>
<dbReference type="InParanoid" id="A0A6I9S5H4"/>